<proteinExistence type="predicted"/>
<dbReference type="CDD" id="cd12232">
    <property type="entry name" value="RRM3_U2AF65"/>
    <property type="match status" value="1"/>
</dbReference>
<organism evidence="4 5">
    <name type="scientific">Lottia gigantea</name>
    <name type="common">Giant owl limpet</name>
    <dbReference type="NCBI Taxonomy" id="225164"/>
    <lineage>
        <taxon>Eukaryota</taxon>
        <taxon>Metazoa</taxon>
        <taxon>Spiralia</taxon>
        <taxon>Lophotrochozoa</taxon>
        <taxon>Mollusca</taxon>
        <taxon>Gastropoda</taxon>
        <taxon>Patellogastropoda</taxon>
        <taxon>Lottioidea</taxon>
        <taxon>Lottiidae</taxon>
        <taxon>Lottia</taxon>
    </lineage>
</organism>
<dbReference type="InterPro" id="IPR034372">
    <property type="entry name" value="UHMK1"/>
</dbReference>
<dbReference type="HOGENOM" id="CLU_693633_0_0_1"/>
<dbReference type="GO" id="GO:0003723">
    <property type="term" value="F:RNA binding"/>
    <property type="evidence" value="ECO:0007669"/>
    <property type="project" value="UniProtKB-UniRule"/>
</dbReference>
<evidence type="ECO:0000313" key="5">
    <source>
        <dbReference type="Proteomes" id="UP000030746"/>
    </source>
</evidence>
<dbReference type="Pfam" id="PF00076">
    <property type="entry name" value="RRM_1"/>
    <property type="match status" value="1"/>
</dbReference>
<dbReference type="GO" id="GO:0005524">
    <property type="term" value="F:ATP binding"/>
    <property type="evidence" value="ECO:0007669"/>
    <property type="project" value="InterPro"/>
</dbReference>
<dbReference type="InterPro" id="IPR000504">
    <property type="entry name" value="RRM_dom"/>
</dbReference>
<dbReference type="FunFam" id="3.30.70.330:FF:000097">
    <property type="entry name" value="U2 snRNP auxiliary factor large subunit"/>
    <property type="match status" value="1"/>
</dbReference>
<dbReference type="CTD" id="20236972"/>
<dbReference type="PANTHER" id="PTHR46962">
    <property type="entry name" value="SERINE/THREONINE-PROTEIN KINASE KIST"/>
    <property type="match status" value="1"/>
</dbReference>
<feature type="domain" description="RRM" evidence="3">
    <location>
        <begin position="307"/>
        <end position="392"/>
    </location>
</feature>
<reference evidence="4 5" key="1">
    <citation type="journal article" date="2013" name="Nature">
        <title>Insights into bilaterian evolution from three spiralian genomes.</title>
        <authorList>
            <person name="Simakov O."/>
            <person name="Marletaz F."/>
            <person name="Cho S.J."/>
            <person name="Edsinger-Gonzales E."/>
            <person name="Havlak P."/>
            <person name="Hellsten U."/>
            <person name="Kuo D.H."/>
            <person name="Larsson T."/>
            <person name="Lv J."/>
            <person name="Arendt D."/>
            <person name="Savage R."/>
            <person name="Osoegawa K."/>
            <person name="de Jong P."/>
            <person name="Grimwood J."/>
            <person name="Chapman J.A."/>
            <person name="Shapiro H."/>
            <person name="Aerts A."/>
            <person name="Otillar R.P."/>
            <person name="Terry A.Y."/>
            <person name="Boore J.L."/>
            <person name="Grigoriev I.V."/>
            <person name="Lindberg D.R."/>
            <person name="Seaver E.C."/>
            <person name="Weisblat D.A."/>
            <person name="Putnam N.H."/>
            <person name="Rokhsar D.S."/>
        </authorList>
    </citation>
    <scope>NUCLEOTIDE SEQUENCE [LARGE SCALE GENOMIC DNA]</scope>
</reference>
<dbReference type="Gene3D" id="1.10.510.10">
    <property type="entry name" value="Transferase(Phosphotransferase) domain 1"/>
    <property type="match status" value="1"/>
</dbReference>
<dbReference type="InterPro" id="IPR000719">
    <property type="entry name" value="Prot_kinase_dom"/>
</dbReference>
<dbReference type="GO" id="GO:0045948">
    <property type="term" value="P:positive regulation of translational initiation"/>
    <property type="evidence" value="ECO:0007669"/>
    <property type="project" value="TreeGrafter"/>
</dbReference>
<dbReference type="EMBL" id="KB199651">
    <property type="protein sequence ID" value="ESP05033.1"/>
    <property type="molecule type" value="Genomic_DNA"/>
</dbReference>
<evidence type="ECO:0000313" key="4">
    <source>
        <dbReference type="EMBL" id="ESP05033.1"/>
    </source>
</evidence>
<dbReference type="InterPro" id="IPR012677">
    <property type="entry name" value="Nucleotide-bd_a/b_plait_sf"/>
</dbReference>
<dbReference type="SUPFAM" id="SSF56112">
    <property type="entry name" value="Protein kinase-like (PK-like)"/>
    <property type="match status" value="1"/>
</dbReference>
<evidence type="ECO:0000259" key="3">
    <source>
        <dbReference type="PROSITE" id="PS50102"/>
    </source>
</evidence>
<dbReference type="Proteomes" id="UP000030746">
    <property type="component" value="Unassembled WGS sequence"/>
</dbReference>
<evidence type="ECO:0000256" key="1">
    <source>
        <dbReference type="PROSITE-ProRule" id="PRU00176"/>
    </source>
</evidence>
<protein>
    <recommendedName>
        <fullName evidence="6">Protein kinase domain-containing protein</fullName>
    </recommendedName>
</protein>
<keyword evidence="1" id="KW-0694">RNA-binding</keyword>
<gene>
    <name evidence="4" type="ORF">LOTGIDRAFT_156290</name>
</gene>
<dbReference type="STRING" id="225164.V4B3R5"/>
<dbReference type="OMA" id="YMSRHIA"/>
<dbReference type="GO" id="GO:0004674">
    <property type="term" value="F:protein serine/threonine kinase activity"/>
    <property type="evidence" value="ECO:0007669"/>
    <property type="project" value="InterPro"/>
</dbReference>
<dbReference type="Gene3D" id="3.30.70.330">
    <property type="match status" value="1"/>
</dbReference>
<dbReference type="KEGG" id="lgi:LOTGIDRAFT_156290"/>
<dbReference type="OrthoDB" id="10266058at2759"/>
<dbReference type="AlphaFoldDB" id="V4B3R5"/>
<accession>V4B3R5</accession>
<dbReference type="GO" id="GO:0005634">
    <property type="term" value="C:nucleus"/>
    <property type="evidence" value="ECO:0007669"/>
    <property type="project" value="TreeGrafter"/>
</dbReference>
<dbReference type="PROSITE" id="PS50011">
    <property type="entry name" value="PROTEIN_KINASE_DOM"/>
    <property type="match status" value="1"/>
</dbReference>
<keyword evidence="5" id="KW-1185">Reference proteome</keyword>
<dbReference type="PROSITE" id="PS50102">
    <property type="entry name" value="RRM"/>
    <property type="match status" value="1"/>
</dbReference>
<dbReference type="GO" id="GO:0046825">
    <property type="term" value="P:regulation of protein export from nucleus"/>
    <property type="evidence" value="ECO:0007669"/>
    <property type="project" value="TreeGrafter"/>
</dbReference>
<dbReference type="GO" id="GO:0071598">
    <property type="term" value="C:neuronal ribonucleoprotein granule"/>
    <property type="evidence" value="ECO:0007669"/>
    <property type="project" value="TreeGrafter"/>
</dbReference>
<dbReference type="InterPro" id="IPR035979">
    <property type="entry name" value="RBD_domain_sf"/>
</dbReference>
<dbReference type="SMART" id="SM00360">
    <property type="entry name" value="RRM"/>
    <property type="match status" value="1"/>
</dbReference>
<dbReference type="InterPro" id="IPR011009">
    <property type="entry name" value="Kinase-like_dom_sf"/>
</dbReference>
<evidence type="ECO:0008006" key="6">
    <source>
        <dbReference type="Google" id="ProtNLM"/>
    </source>
</evidence>
<evidence type="ECO:0000259" key="2">
    <source>
        <dbReference type="PROSITE" id="PS50011"/>
    </source>
</evidence>
<name>V4B3R5_LOTGI</name>
<dbReference type="Pfam" id="PF00069">
    <property type="entry name" value="Pkinase"/>
    <property type="match status" value="1"/>
</dbReference>
<dbReference type="Gene3D" id="3.30.200.20">
    <property type="entry name" value="Phosphorylase Kinase, domain 1"/>
    <property type="match status" value="1"/>
</dbReference>
<dbReference type="GO" id="GO:0043021">
    <property type="term" value="F:ribonucleoprotein complex binding"/>
    <property type="evidence" value="ECO:0007669"/>
    <property type="project" value="TreeGrafter"/>
</dbReference>
<sequence>MVEEGAIITSKNDKKWKILHKIGSGKCCNVFEGLGLHDHSQVAIKVYNEGNQFDCAHQREYLLLKIVAEKCGAVPQLVSVRDDCSYGNQQVLVEEYLEPSLPGILFTIKQQADSLSLYLIHRILTDITSGLSTLHQCGFIHADIKPDNILWCPQTGCFKLIDFGLAFHKNDKEVGLVQCTSYRAPEVYRHHQSSILANTAIDVWSLGVLVLYLVTGEKLTNHQKQTGTCPNCQNGEEDCENNEIVEKLFSGSARNGEAYIRVLLDLAKRCLQCKPNTRPQTSEISVLLASQPHFNASYMDSLLLSSKVLRLLNMVEETEIQDSEELEDIKEDIVNECRKFGEVLNCLIPTTGQAVGKVYVCFSSHSDAKAAYSRLNGRTFNNRTVLTTYLPLADYQQHHLY</sequence>
<dbReference type="PANTHER" id="PTHR46962:SF1">
    <property type="entry name" value="SERINE_THREONINE-PROTEIN KINASE KIST"/>
    <property type="match status" value="1"/>
</dbReference>
<dbReference type="SUPFAM" id="SSF54928">
    <property type="entry name" value="RNA-binding domain, RBD"/>
    <property type="match status" value="1"/>
</dbReference>
<dbReference type="SMART" id="SM00220">
    <property type="entry name" value="S_TKc"/>
    <property type="match status" value="1"/>
</dbReference>
<feature type="domain" description="Protein kinase" evidence="2">
    <location>
        <begin position="16"/>
        <end position="294"/>
    </location>
</feature>
<dbReference type="GeneID" id="20236972"/>
<dbReference type="RefSeq" id="XP_009044542.1">
    <property type="nucleotide sequence ID" value="XM_009046294.1"/>
</dbReference>